<evidence type="ECO:0000256" key="4">
    <source>
        <dbReference type="ARBA" id="ARBA00023136"/>
    </source>
</evidence>
<evidence type="ECO:0000256" key="3">
    <source>
        <dbReference type="ARBA" id="ARBA00022989"/>
    </source>
</evidence>
<keyword evidence="2 5" id="KW-0812">Transmembrane</keyword>
<evidence type="ECO:0000256" key="2">
    <source>
        <dbReference type="ARBA" id="ARBA00022692"/>
    </source>
</evidence>
<feature type="transmembrane region" description="Helical" evidence="5">
    <location>
        <begin position="35"/>
        <end position="59"/>
    </location>
</feature>
<dbReference type="GO" id="GO:0055085">
    <property type="term" value="P:transmembrane transport"/>
    <property type="evidence" value="ECO:0007669"/>
    <property type="project" value="InterPro"/>
</dbReference>
<keyword evidence="3 5" id="KW-1133">Transmembrane helix</keyword>
<evidence type="ECO:0000313" key="7">
    <source>
        <dbReference type="EMBL" id="EQD41703.1"/>
    </source>
</evidence>
<dbReference type="InterPro" id="IPR004837">
    <property type="entry name" value="NaCa_Exmemb"/>
</dbReference>
<proteinExistence type="predicted"/>
<dbReference type="InterPro" id="IPR044880">
    <property type="entry name" value="NCX_ion-bd_dom_sf"/>
</dbReference>
<comment type="caution">
    <text evidence="7">The sequence shown here is derived from an EMBL/GenBank/DDBJ whole genome shotgun (WGS) entry which is preliminary data.</text>
</comment>
<accession>T0Z9J6</accession>
<name>T0Z9J6_9ZZZZ</name>
<evidence type="ECO:0000259" key="6">
    <source>
        <dbReference type="Pfam" id="PF01699"/>
    </source>
</evidence>
<dbReference type="GO" id="GO:0016020">
    <property type="term" value="C:membrane"/>
    <property type="evidence" value="ECO:0007669"/>
    <property type="project" value="UniProtKB-SubCell"/>
</dbReference>
<feature type="transmembrane region" description="Helical" evidence="5">
    <location>
        <begin position="92"/>
        <end position="114"/>
    </location>
</feature>
<reference evidence="7" key="2">
    <citation type="journal article" date="2014" name="ISME J.">
        <title>Microbial stratification in low pH oxic and suboxic macroscopic growths along an acid mine drainage.</title>
        <authorList>
            <person name="Mendez-Garcia C."/>
            <person name="Mesa V."/>
            <person name="Sprenger R.R."/>
            <person name="Richter M."/>
            <person name="Diez M.S."/>
            <person name="Solano J."/>
            <person name="Bargiela R."/>
            <person name="Golyshina O.V."/>
            <person name="Manteca A."/>
            <person name="Ramos J.L."/>
            <person name="Gallego J.R."/>
            <person name="Llorente I."/>
            <person name="Martins Dos Santos V.A."/>
            <person name="Jensen O.N."/>
            <person name="Pelaez A.I."/>
            <person name="Sanchez J."/>
            <person name="Ferrer M."/>
        </authorList>
    </citation>
    <scope>NUCLEOTIDE SEQUENCE</scope>
</reference>
<gene>
    <name evidence="7" type="ORF">B1B_14416</name>
</gene>
<dbReference type="Gene3D" id="1.20.1420.30">
    <property type="entry name" value="NCX, central ion-binding region"/>
    <property type="match status" value="1"/>
</dbReference>
<organism evidence="7">
    <name type="scientific">mine drainage metagenome</name>
    <dbReference type="NCBI Taxonomy" id="410659"/>
    <lineage>
        <taxon>unclassified sequences</taxon>
        <taxon>metagenomes</taxon>
        <taxon>ecological metagenomes</taxon>
    </lineage>
</organism>
<feature type="non-terminal residue" evidence="7">
    <location>
        <position position="1"/>
    </location>
</feature>
<evidence type="ECO:0000256" key="5">
    <source>
        <dbReference type="SAM" id="Phobius"/>
    </source>
</evidence>
<dbReference type="AlphaFoldDB" id="T0Z9J6"/>
<keyword evidence="4 5" id="KW-0472">Membrane</keyword>
<feature type="domain" description="Sodium/calcium exchanger membrane region" evidence="6">
    <location>
        <begin position="2"/>
        <end position="113"/>
    </location>
</feature>
<dbReference type="EMBL" id="AUZY01009548">
    <property type="protein sequence ID" value="EQD41703.1"/>
    <property type="molecule type" value="Genomic_DNA"/>
</dbReference>
<evidence type="ECO:0000256" key="1">
    <source>
        <dbReference type="ARBA" id="ARBA00004141"/>
    </source>
</evidence>
<feature type="transmembrane region" description="Helical" evidence="5">
    <location>
        <begin position="66"/>
        <end position="86"/>
    </location>
</feature>
<sequence>IGLSALVLALLLVPLATELPEMAAGTLWVARGRDVLALGNVTGAMAFQATVPAIIGLCFTPWSPSGIGFLAAAATVTGALVALAAIDDRGLDARIVAPIGIGLYALYVVAVVVARP</sequence>
<comment type="subcellular location">
    <subcellularLocation>
        <location evidence="1">Membrane</location>
        <topology evidence="1">Multi-pass membrane protein</topology>
    </subcellularLocation>
</comment>
<protein>
    <submittedName>
        <fullName evidence="7">Sodium/calcium exchanger membrane region</fullName>
    </submittedName>
</protein>
<dbReference type="Pfam" id="PF01699">
    <property type="entry name" value="Na_Ca_ex"/>
    <property type="match status" value="1"/>
</dbReference>
<reference evidence="7" key="1">
    <citation type="submission" date="2013-08" db="EMBL/GenBank/DDBJ databases">
        <authorList>
            <person name="Mendez C."/>
            <person name="Richter M."/>
            <person name="Ferrer M."/>
            <person name="Sanchez J."/>
        </authorList>
    </citation>
    <scope>NUCLEOTIDE SEQUENCE</scope>
</reference>